<dbReference type="InterPro" id="IPR039989">
    <property type="entry name" value="NUDT9"/>
</dbReference>
<dbReference type="GO" id="GO:0047631">
    <property type="term" value="F:ADP-ribose diphosphatase activity"/>
    <property type="evidence" value="ECO:0007669"/>
    <property type="project" value="InterPro"/>
</dbReference>
<dbReference type="AlphaFoldDB" id="A0A183TAI2"/>
<dbReference type="Gene3D" id="3.90.79.10">
    <property type="entry name" value="Nucleoside Triphosphate Pyrophosphohydrolase"/>
    <property type="match status" value="1"/>
</dbReference>
<proteinExistence type="predicted"/>
<evidence type="ECO:0000313" key="3">
    <source>
        <dbReference type="WBParaSite" id="SSLN_0001399201-mRNA-1"/>
    </source>
</evidence>
<organism evidence="3">
    <name type="scientific">Schistocephalus solidus</name>
    <name type="common">Tapeworm</name>
    <dbReference type="NCBI Taxonomy" id="70667"/>
    <lineage>
        <taxon>Eukaryota</taxon>
        <taxon>Metazoa</taxon>
        <taxon>Spiralia</taxon>
        <taxon>Lophotrochozoa</taxon>
        <taxon>Platyhelminthes</taxon>
        <taxon>Cestoda</taxon>
        <taxon>Eucestoda</taxon>
        <taxon>Diphyllobothriidea</taxon>
        <taxon>Diphyllobothriidae</taxon>
        <taxon>Schistocephalus</taxon>
    </lineage>
</organism>
<dbReference type="EMBL" id="UYSU01038118">
    <property type="protein sequence ID" value="VDL99863.1"/>
    <property type="molecule type" value="Genomic_DNA"/>
</dbReference>
<dbReference type="PANTHER" id="PTHR13030:SF8">
    <property type="entry name" value="ADP-RIBOSE PYROPHOSPHATASE, MITOCHONDRIAL"/>
    <property type="match status" value="1"/>
</dbReference>
<dbReference type="OrthoDB" id="9972248at2759"/>
<reference evidence="1 2" key="2">
    <citation type="submission" date="2018-11" db="EMBL/GenBank/DDBJ databases">
        <authorList>
            <consortium name="Pathogen Informatics"/>
        </authorList>
    </citation>
    <scope>NUCLEOTIDE SEQUENCE [LARGE SCALE GENOMIC DNA]</scope>
    <source>
        <strain evidence="1 2">NST_G2</strain>
    </source>
</reference>
<dbReference type="SUPFAM" id="SSF55811">
    <property type="entry name" value="Nudix"/>
    <property type="match status" value="1"/>
</dbReference>
<gene>
    <name evidence="1" type="ORF">SSLN_LOCUS13478</name>
</gene>
<protein>
    <submittedName>
        <fullName evidence="3">Glyco_hydro_36C domain-containing protein</fullName>
    </submittedName>
</protein>
<evidence type="ECO:0000313" key="2">
    <source>
        <dbReference type="Proteomes" id="UP000275846"/>
    </source>
</evidence>
<dbReference type="PANTHER" id="PTHR13030">
    <property type="entry name" value="NUDIX HYDROLASE"/>
    <property type="match status" value="1"/>
</dbReference>
<dbReference type="WBParaSite" id="SSLN_0001399201-mRNA-1">
    <property type="protein sequence ID" value="SSLN_0001399201-mRNA-1"/>
    <property type="gene ID" value="SSLN_0001399201"/>
</dbReference>
<dbReference type="Proteomes" id="UP000275846">
    <property type="component" value="Unassembled WGS sequence"/>
</dbReference>
<reference evidence="3" key="1">
    <citation type="submission" date="2016-06" db="UniProtKB">
        <authorList>
            <consortium name="WormBaseParasite"/>
        </authorList>
    </citation>
    <scope>IDENTIFICATION</scope>
</reference>
<accession>A0A183TAI2</accession>
<dbReference type="STRING" id="70667.A0A183TAI2"/>
<sequence>MLESASSSNSPFIIASVYPYQNWDKRWRWKGMQIYAGYVDDPRNTDNAWMETVAVNFHDEIGTGLALFPLEAGDDATAVRWTDVSSQLELYANHRYFLRLTAELHGAHW</sequence>
<evidence type="ECO:0000313" key="1">
    <source>
        <dbReference type="EMBL" id="VDL99863.1"/>
    </source>
</evidence>
<name>A0A183TAI2_SCHSO</name>
<keyword evidence="2" id="KW-1185">Reference proteome</keyword>
<dbReference type="InterPro" id="IPR015797">
    <property type="entry name" value="NUDIX_hydrolase-like_dom_sf"/>
</dbReference>